<dbReference type="RefSeq" id="WP_366923332.1">
    <property type="nucleotide sequence ID" value="NZ_CP121694.1"/>
</dbReference>
<name>A0AAU0UJV2_9FIRM</name>
<protein>
    <submittedName>
        <fullName evidence="1">Uncharacterized protein</fullName>
    </submittedName>
</protein>
<accession>A0AAU0UJV2</accession>
<evidence type="ECO:0000313" key="2">
    <source>
        <dbReference type="Proteomes" id="UP001329915"/>
    </source>
</evidence>
<dbReference type="KEGG" id="dbc:MFMK1_000205"/>
<organism evidence="1 2">
    <name type="scientific">Metallumcola ferriviriculae</name>
    <dbReference type="NCBI Taxonomy" id="3039180"/>
    <lineage>
        <taxon>Bacteria</taxon>
        <taxon>Bacillati</taxon>
        <taxon>Bacillota</taxon>
        <taxon>Clostridia</taxon>
        <taxon>Neomoorellales</taxon>
        <taxon>Desulfitibacteraceae</taxon>
        <taxon>Metallumcola</taxon>
    </lineage>
</organism>
<dbReference type="EMBL" id="CP121694">
    <property type="protein sequence ID" value="WRO20435.1"/>
    <property type="molecule type" value="Genomic_DNA"/>
</dbReference>
<evidence type="ECO:0000313" key="1">
    <source>
        <dbReference type="EMBL" id="WRO20435.1"/>
    </source>
</evidence>
<gene>
    <name evidence="1" type="ORF">MFMK1_000205</name>
</gene>
<dbReference type="Proteomes" id="UP001329915">
    <property type="component" value="Chromosome"/>
</dbReference>
<keyword evidence="2" id="KW-1185">Reference proteome</keyword>
<reference evidence="1 2" key="1">
    <citation type="submission" date="2023-04" db="EMBL/GenBank/DDBJ databases">
        <authorList>
            <person name="Hsu D."/>
        </authorList>
    </citation>
    <scope>NUCLEOTIDE SEQUENCE [LARGE SCALE GENOMIC DNA]</scope>
    <source>
        <strain evidence="1 2">MK1</strain>
    </source>
</reference>
<proteinExistence type="predicted"/>
<sequence>MTLTPENLLGKLKKEGSFEEYYRYLGQLYGIAEYGTHFNLQIKDEECTVVSRDEDFALAALETDIQHKSLEKINWIAEAEADYTAKAYLAALDRYHRLNADTYVHKEDLQEAVRKFEKVHNGKASFAYAPEHEHKDD</sequence>
<dbReference type="AlphaFoldDB" id="A0AAU0UJV2"/>